<evidence type="ECO:0000259" key="5">
    <source>
        <dbReference type="SMART" id="SM00062"/>
    </source>
</evidence>
<dbReference type="PANTHER" id="PTHR30024">
    <property type="entry name" value="ALIPHATIC SULFONATES-BINDING PROTEIN-RELATED"/>
    <property type="match status" value="1"/>
</dbReference>
<dbReference type="PROSITE" id="PS51257">
    <property type="entry name" value="PROKAR_LIPOPROTEIN"/>
    <property type="match status" value="1"/>
</dbReference>
<organism evidence="6 7">
    <name type="scientific">Thermincola potens (strain JR)</name>
    <dbReference type="NCBI Taxonomy" id="635013"/>
    <lineage>
        <taxon>Bacteria</taxon>
        <taxon>Bacillati</taxon>
        <taxon>Bacillota</taxon>
        <taxon>Clostridia</taxon>
        <taxon>Eubacteriales</taxon>
        <taxon>Thermincolaceae</taxon>
        <taxon>Thermincola</taxon>
    </lineage>
</organism>
<dbReference type="GO" id="GO:0042597">
    <property type="term" value="C:periplasmic space"/>
    <property type="evidence" value="ECO:0007669"/>
    <property type="project" value="UniProtKB-SubCell"/>
</dbReference>
<feature type="chain" id="PRO_5039551073" evidence="4">
    <location>
        <begin position="25"/>
        <end position="325"/>
    </location>
</feature>
<dbReference type="EMBL" id="CP002028">
    <property type="protein sequence ID" value="ADG81869.1"/>
    <property type="molecule type" value="Genomic_DNA"/>
</dbReference>
<dbReference type="Pfam" id="PF13379">
    <property type="entry name" value="NMT1_2"/>
    <property type="match status" value="1"/>
</dbReference>
<feature type="domain" description="Solute-binding protein family 3/N-terminal" evidence="5">
    <location>
        <begin position="40"/>
        <end position="258"/>
    </location>
</feature>
<reference evidence="6 7" key="1">
    <citation type="submission" date="2010-05" db="EMBL/GenBank/DDBJ databases">
        <title>Complete sequence of Thermincola sp. JR.</title>
        <authorList>
            <consortium name="US DOE Joint Genome Institute"/>
            <person name="Lucas S."/>
            <person name="Copeland A."/>
            <person name="Lapidus A."/>
            <person name="Cheng J.-F."/>
            <person name="Bruce D."/>
            <person name="Goodwin L."/>
            <person name="Pitluck S."/>
            <person name="Chertkov O."/>
            <person name="Detter J.C."/>
            <person name="Han C."/>
            <person name="Tapia R."/>
            <person name="Land M."/>
            <person name="Hauser L."/>
            <person name="Kyrpides N."/>
            <person name="Mikhailova N."/>
            <person name="Hazen T.C."/>
            <person name="Woyke T."/>
        </authorList>
    </citation>
    <scope>NUCLEOTIDE SEQUENCE [LARGE SCALE GENOMIC DNA]</scope>
    <source>
        <strain evidence="6 7">JR</strain>
    </source>
</reference>
<keyword evidence="7" id="KW-1185">Reference proteome</keyword>
<evidence type="ECO:0000256" key="4">
    <source>
        <dbReference type="SAM" id="SignalP"/>
    </source>
</evidence>
<dbReference type="InterPro" id="IPR001638">
    <property type="entry name" value="Solute-binding_3/MltF_N"/>
</dbReference>
<keyword evidence="6" id="KW-0449">Lipoprotein</keyword>
<proteinExistence type="inferred from homology"/>
<dbReference type="SMART" id="SM00062">
    <property type="entry name" value="PBPb"/>
    <property type="match status" value="1"/>
</dbReference>
<dbReference type="PANTHER" id="PTHR30024:SF47">
    <property type="entry name" value="TAURINE-BINDING PERIPLASMIC PROTEIN"/>
    <property type="match status" value="1"/>
</dbReference>
<dbReference type="SUPFAM" id="SSF53850">
    <property type="entry name" value="Periplasmic binding protein-like II"/>
    <property type="match status" value="1"/>
</dbReference>
<dbReference type="HOGENOM" id="CLU_028871_5_2_9"/>
<feature type="signal peptide" evidence="4">
    <location>
        <begin position="1"/>
        <end position="24"/>
    </location>
</feature>
<dbReference type="RefSeq" id="WP_013119888.1">
    <property type="nucleotide sequence ID" value="NC_014152.1"/>
</dbReference>
<evidence type="ECO:0000313" key="6">
    <source>
        <dbReference type="EMBL" id="ADG81869.1"/>
    </source>
</evidence>
<evidence type="ECO:0000256" key="3">
    <source>
        <dbReference type="ARBA" id="ARBA00022729"/>
    </source>
</evidence>
<dbReference type="OrthoDB" id="9815602at2"/>
<protein>
    <submittedName>
        <fullName evidence="6">NLPA lipoprotein</fullName>
    </submittedName>
</protein>
<comment type="subcellular location">
    <subcellularLocation>
        <location evidence="1">Periplasm</location>
    </subcellularLocation>
</comment>
<dbReference type="STRING" id="635013.TherJR_1004"/>
<dbReference type="AlphaFoldDB" id="D5XDZ8"/>
<sequence precursor="true">MKRFVISILVCLIAFTGLTGCQKATTPKSTAENTLNQPLNIGVLFIEDNLPFFIAEQEGAFEKAGLKVKLIPFQSAAERDAALQAGQIDGEAADLVAAALLKKGGTDVRISSITLGATPQEGRFVLLAAPGSNITRVEELKNVPIAVSENTIIEYITDQLLLGAGFAPAEIKKISVPKMPIRLQMLTNNQVKAALLPDPLASLAEKQGARVIIDDTKIKTNVSQVVLLFRKDAIDKKRAAIKKLVQVYSEAARNLTKNPAKYRPLLIEKAKIPDPIKDTYKSPTFSKPTVPSKEDLDRVLNWMVGKKLLDKKYSYDEMVDVSLLK</sequence>
<name>D5XDZ8_THEPJ</name>
<dbReference type="Gene3D" id="3.40.190.10">
    <property type="entry name" value="Periplasmic binding protein-like II"/>
    <property type="match status" value="2"/>
</dbReference>
<comment type="similarity">
    <text evidence="2">Belongs to the bacterial solute-binding protein SsuA/TauA family.</text>
</comment>
<dbReference type="Proteomes" id="UP000002377">
    <property type="component" value="Chromosome"/>
</dbReference>
<evidence type="ECO:0000313" key="7">
    <source>
        <dbReference type="Proteomes" id="UP000002377"/>
    </source>
</evidence>
<dbReference type="KEGG" id="tjr:TherJR_1004"/>
<evidence type="ECO:0000256" key="1">
    <source>
        <dbReference type="ARBA" id="ARBA00004418"/>
    </source>
</evidence>
<keyword evidence="3 4" id="KW-0732">Signal</keyword>
<dbReference type="eggNOG" id="COG0715">
    <property type="taxonomic scope" value="Bacteria"/>
</dbReference>
<evidence type="ECO:0000256" key="2">
    <source>
        <dbReference type="ARBA" id="ARBA00010742"/>
    </source>
</evidence>
<gene>
    <name evidence="6" type="ordered locus">TherJR_1004</name>
</gene>
<accession>D5XDZ8</accession>